<dbReference type="EMBL" id="QVTE01000015">
    <property type="protein sequence ID" value="RFU70569.1"/>
    <property type="molecule type" value="Genomic_DNA"/>
</dbReference>
<organism evidence="9 10">
    <name type="scientific">Peribacillus saganii</name>
    <dbReference type="NCBI Taxonomy" id="2303992"/>
    <lineage>
        <taxon>Bacteria</taxon>
        <taxon>Bacillati</taxon>
        <taxon>Bacillota</taxon>
        <taxon>Bacilli</taxon>
        <taxon>Bacillales</taxon>
        <taxon>Bacillaceae</taxon>
        <taxon>Peribacillus</taxon>
    </lineage>
</organism>
<evidence type="ECO:0000313" key="9">
    <source>
        <dbReference type="EMBL" id="RFU70569.1"/>
    </source>
</evidence>
<evidence type="ECO:0000256" key="5">
    <source>
        <dbReference type="ARBA" id="ARBA00022777"/>
    </source>
</evidence>
<dbReference type="GO" id="GO:0000155">
    <property type="term" value="F:phosphorelay sensor kinase activity"/>
    <property type="evidence" value="ECO:0007669"/>
    <property type="project" value="InterPro"/>
</dbReference>
<gene>
    <name evidence="9" type="ORF">D0469_06480</name>
</gene>
<dbReference type="Pfam" id="PF02518">
    <property type="entry name" value="HATPase_c"/>
    <property type="match status" value="1"/>
</dbReference>
<dbReference type="GO" id="GO:0005886">
    <property type="term" value="C:plasma membrane"/>
    <property type="evidence" value="ECO:0007669"/>
    <property type="project" value="UniProtKB-SubCell"/>
</dbReference>
<keyword evidence="7" id="KW-0812">Transmembrane</keyword>
<dbReference type="PANTHER" id="PTHR34220:SF7">
    <property type="entry name" value="SENSOR HISTIDINE KINASE YPDA"/>
    <property type="match status" value="1"/>
</dbReference>
<keyword evidence="10" id="KW-1185">Reference proteome</keyword>
<name>A0A372LQR5_9BACI</name>
<evidence type="ECO:0000256" key="3">
    <source>
        <dbReference type="ARBA" id="ARBA00022553"/>
    </source>
</evidence>
<reference evidence="9 10" key="1">
    <citation type="submission" date="2018-08" db="EMBL/GenBank/DDBJ databases">
        <title>Bacillus chawlae sp. nov., Bacillus glennii sp. nov., and Bacillus saganii sp. nov. Isolated from the Vehicle Assembly Building at Kennedy Space Center where the Viking Spacecraft were Assembled.</title>
        <authorList>
            <person name="Seuylemezian A."/>
            <person name="Vaishampayan P."/>
        </authorList>
    </citation>
    <scope>NUCLEOTIDE SEQUENCE [LARGE SCALE GENOMIC DNA]</scope>
    <source>
        <strain evidence="9 10">V47-23a</strain>
    </source>
</reference>
<evidence type="ECO:0000256" key="7">
    <source>
        <dbReference type="SAM" id="Phobius"/>
    </source>
</evidence>
<dbReference type="InterPro" id="IPR050640">
    <property type="entry name" value="Bact_2-comp_sensor_kinase"/>
</dbReference>
<keyword evidence="4" id="KW-0808">Transferase</keyword>
<evidence type="ECO:0000256" key="1">
    <source>
        <dbReference type="ARBA" id="ARBA00004651"/>
    </source>
</evidence>
<dbReference type="SMART" id="SM00304">
    <property type="entry name" value="HAMP"/>
    <property type="match status" value="1"/>
</dbReference>
<dbReference type="InterPro" id="IPR003594">
    <property type="entry name" value="HATPase_dom"/>
</dbReference>
<evidence type="ECO:0000313" key="10">
    <source>
        <dbReference type="Proteomes" id="UP000264541"/>
    </source>
</evidence>
<dbReference type="InterPro" id="IPR010559">
    <property type="entry name" value="Sig_transdc_His_kin_internal"/>
</dbReference>
<keyword evidence="2" id="KW-1003">Cell membrane</keyword>
<dbReference type="CDD" id="cd06225">
    <property type="entry name" value="HAMP"/>
    <property type="match status" value="1"/>
</dbReference>
<comment type="subcellular location">
    <subcellularLocation>
        <location evidence="1">Cell membrane</location>
        <topology evidence="1">Multi-pass membrane protein</topology>
    </subcellularLocation>
</comment>
<evidence type="ECO:0000256" key="6">
    <source>
        <dbReference type="ARBA" id="ARBA00023136"/>
    </source>
</evidence>
<dbReference type="InterPro" id="IPR003660">
    <property type="entry name" value="HAMP_dom"/>
</dbReference>
<keyword evidence="7" id="KW-1133">Transmembrane helix</keyword>
<dbReference type="Proteomes" id="UP000264541">
    <property type="component" value="Unassembled WGS sequence"/>
</dbReference>
<sequence>MFISIKYKYIILYSILTIIPILVVDTIAYQFLVQKLRTNIIESNQEIVTQANNMLTLFKDTEIDTEGSKEQRKMIYYSLANSVIGQGSEIILSDRKGKVIYSTNSHMAGKKLHAKAIDSKAGSGNYLASYLQVERLAIYSFNPMTEWYLVVFTPTDNIFKKIEYVEKLMVALITVSIILVVFLIFVLSNHLTSPIHKLTRTMQKIEIGNFDIEIQKKVFIKDEIWQITLSFNKIVEKLKSHMHYEYLFRIKTNEAKFLALQSQINPHFLYNTLETINSIARVEKVPIISELSMSLSKMFRYNSNMDNKYVHIRDEINHVENYLNVQLIRFNGNIQKQSDYDPEIMDCKMVKLSLQPIIENCFVHAFQNMASNGIIFIRAARKDGNAVIEVKDNGRGMDAEKLTEINNAMASWDWSLEEGELKKQKIGIYNVNSRIRMAFGEKFGLQLRPNVPSGLSVIVTLPFIKEEGNSNV</sequence>
<dbReference type="PROSITE" id="PS50885">
    <property type="entry name" value="HAMP"/>
    <property type="match status" value="1"/>
</dbReference>
<dbReference type="Gene3D" id="1.10.8.500">
    <property type="entry name" value="HAMP domain in histidine kinase"/>
    <property type="match status" value="1"/>
</dbReference>
<keyword evidence="3" id="KW-0597">Phosphoprotein</keyword>
<evidence type="ECO:0000256" key="2">
    <source>
        <dbReference type="ARBA" id="ARBA00022475"/>
    </source>
</evidence>
<dbReference type="PANTHER" id="PTHR34220">
    <property type="entry name" value="SENSOR HISTIDINE KINASE YPDA"/>
    <property type="match status" value="1"/>
</dbReference>
<feature type="domain" description="HAMP" evidence="8">
    <location>
        <begin position="189"/>
        <end position="243"/>
    </location>
</feature>
<feature type="transmembrane region" description="Helical" evidence="7">
    <location>
        <begin position="12"/>
        <end position="32"/>
    </location>
</feature>
<dbReference type="OrthoDB" id="9776552at2"/>
<comment type="caution">
    <text evidence="9">The sequence shown here is derived from an EMBL/GenBank/DDBJ whole genome shotgun (WGS) entry which is preliminary data.</text>
</comment>
<dbReference type="SUPFAM" id="SSF55874">
    <property type="entry name" value="ATPase domain of HSP90 chaperone/DNA topoisomerase II/histidine kinase"/>
    <property type="match status" value="1"/>
</dbReference>
<dbReference type="RefSeq" id="WP_117325822.1">
    <property type="nucleotide sequence ID" value="NZ_QVTE01000015.1"/>
</dbReference>
<dbReference type="SUPFAM" id="SSF158472">
    <property type="entry name" value="HAMP domain-like"/>
    <property type="match status" value="1"/>
</dbReference>
<dbReference type="Gene3D" id="3.30.450.20">
    <property type="entry name" value="PAS domain"/>
    <property type="match status" value="1"/>
</dbReference>
<dbReference type="Gene3D" id="3.30.565.10">
    <property type="entry name" value="Histidine kinase-like ATPase, C-terminal domain"/>
    <property type="match status" value="1"/>
</dbReference>
<dbReference type="AlphaFoldDB" id="A0A372LQR5"/>
<dbReference type="Pfam" id="PF06580">
    <property type="entry name" value="His_kinase"/>
    <property type="match status" value="1"/>
</dbReference>
<keyword evidence="5" id="KW-0418">Kinase</keyword>
<dbReference type="InterPro" id="IPR036890">
    <property type="entry name" value="HATPase_C_sf"/>
</dbReference>
<feature type="transmembrane region" description="Helical" evidence="7">
    <location>
        <begin position="168"/>
        <end position="187"/>
    </location>
</feature>
<keyword evidence="6 7" id="KW-0472">Membrane</keyword>
<evidence type="ECO:0000259" key="8">
    <source>
        <dbReference type="PROSITE" id="PS50885"/>
    </source>
</evidence>
<proteinExistence type="predicted"/>
<accession>A0A372LQR5</accession>
<evidence type="ECO:0000256" key="4">
    <source>
        <dbReference type="ARBA" id="ARBA00022679"/>
    </source>
</evidence>
<protein>
    <submittedName>
        <fullName evidence="9">HAMP domain-containing protein</fullName>
    </submittedName>
</protein>
<dbReference type="CDD" id="cd18774">
    <property type="entry name" value="PDC2_HK_sensor"/>
    <property type="match status" value="1"/>
</dbReference>